<keyword evidence="4" id="KW-1185">Reference proteome</keyword>
<dbReference type="InterPro" id="IPR026847">
    <property type="entry name" value="VPS13"/>
</dbReference>
<keyword evidence="2" id="KW-0812">Transmembrane</keyword>
<reference evidence="5" key="1">
    <citation type="submission" date="2016-11" db="UniProtKB">
        <authorList>
            <consortium name="WormBaseParasite"/>
        </authorList>
    </citation>
    <scope>IDENTIFICATION</scope>
</reference>
<evidence type="ECO:0000313" key="5">
    <source>
        <dbReference type="WBParaSite" id="Hba_00610"/>
    </source>
</evidence>
<evidence type="ECO:0000256" key="2">
    <source>
        <dbReference type="SAM" id="Phobius"/>
    </source>
</evidence>
<dbReference type="Proteomes" id="UP000095283">
    <property type="component" value="Unplaced"/>
</dbReference>
<sequence length="225" mass="25126">MTESPPRIKLDIDLDAPTIILPRLSSSHDVVVLILGNLKVNNVITGNIQHSKIIMDNMDVKLTEMKFGIGRVDDNTEIASMCNILKPLTFVISIKRNLTFGIVKDLPEVALDAHIPSIELDMSEEDYTTLMQVCNTHLSFELVVTVVFQTLSGNLAEGKDVAPNKISTDISNESCILDFKDDLEIEMKASKSKVDFQFRIDMIIAVLYTGLYVCRACITFININF</sequence>
<comment type="similarity">
    <text evidence="1">Belongs to the VPS13 family.</text>
</comment>
<feature type="domain" description="VPS13-like middle region" evidence="3">
    <location>
        <begin position="5"/>
        <end position="142"/>
    </location>
</feature>
<keyword evidence="2" id="KW-1133">Transmembrane helix</keyword>
<dbReference type="AlphaFoldDB" id="A0A1I7W7J9"/>
<dbReference type="GO" id="GO:0045053">
    <property type="term" value="P:protein retention in Golgi apparatus"/>
    <property type="evidence" value="ECO:0007669"/>
    <property type="project" value="TreeGrafter"/>
</dbReference>
<evidence type="ECO:0000259" key="3">
    <source>
        <dbReference type="Pfam" id="PF25033"/>
    </source>
</evidence>
<evidence type="ECO:0000313" key="4">
    <source>
        <dbReference type="Proteomes" id="UP000095283"/>
    </source>
</evidence>
<feature type="transmembrane region" description="Helical" evidence="2">
    <location>
        <begin position="200"/>
        <end position="223"/>
    </location>
</feature>
<dbReference type="PANTHER" id="PTHR16166">
    <property type="entry name" value="VACUOLAR PROTEIN SORTING-ASSOCIATED PROTEIN VPS13"/>
    <property type="match status" value="1"/>
</dbReference>
<name>A0A1I7W7J9_HETBA</name>
<proteinExistence type="inferred from homology"/>
<dbReference type="WBParaSite" id="Hba_00610">
    <property type="protein sequence ID" value="Hba_00610"/>
    <property type="gene ID" value="Hba_00610"/>
</dbReference>
<dbReference type="InterPro" id="IPR056747">
    <property type="entry name" value="VPS13-like_M"/>
</dbReference>
<evidence type="ECO:0000256" key="1">
    <source>
        <dbReference type="ARBA" id="ARBA00006545"/>
    </source>
</evidence>
<dbReference type="GO" id="GO:0006623">
    <property type="term" value="P:protein targeting to vacuole"/>
    <property type="evidence" value="ECO:0007669"/>
    <property type="project" value="TreeGrafter"/>
</dbReference>
<dbReference type="PANTHER" id="PTHR16166:SF93">
    <property type="entry name" value="INTERMEMBRANE LIPID TRANSFER PROTEIN VPS13"/>
    <property type="match status" value="1"/>
</dbReference>
<keyword evidence="2" id="KW-0472">Membrane</keyword>
<accession>A0A1I7W7J9</accession>
<organism evidence="4 5">
    <name type="scientific">Heterorhabditis bacteriophora</name>
    <name type="common">Entomopathogenic nematode worm</name>
    <dbReference type="NCBI Taxonomy" id="37862"/>
    <lineage>
        <taxon>Eukaryota</taxon>
        <taxon>Metazoa</taxon>
        <taxon>Ecdysozoa</taxon>
        <taxon>Nematoda</taxon>
        <taxon>Chromadorea</taxon>
        <taxon>Rhabditida</taxon>
        <taxon>Rhabditina</taxon>
        <taxon>Rhabditomorpha</taxon>
        <taxon>Strongyloidea</taxon>
        <taxon>Heterorhabditidae</taxon>
        <taxon>Heterorhabditis</taxon>
    </lineage>
</organism>
<protein>
    <submittedName>
        <fullName evidence="5">VPS13_mid_rpt domain-containing protein</fullName>
    </submittedName>
</protein>
<dbReference type="Pfam" id="PF25033">
    <property type="entry name" value="VPS13_M"/>
    <property type="match status" value="1"/>
</dbReference>